<dbReference type="AlphaFoldDB" id="A0A915I3C4"/>
<protein>
    <submittedName>
        <fullName evidence="2">Uncharacterized protein</fullName>
    </submittedName>
</protein>
<evidence type="ECO:0000313" key="2">
    <source>
        <dbReference type="WBParaSite" id="nRc.2.0.1.t08231-RA"/>
    </source>
</evidence>
<accession>A0A915I3C4</accession>
<name>A0A915I3C4_ROMCU</name>
<dbReference type="WBParaSite" id="nRc.2.0.1.t08231-RA">
    <property type="protein sequence ID" value="nRc.2.0.1.t08231-RA"/>
    <property type="gene ID" value="nRc.2.0.1.g08231"/>
</dbReference>
<sequence length="108" mass="12120">MGISASIGQWIITGRNRRFLQARLNLAAAVEFVRRFTAVVRGIFDKLTITGRTNNDHKRHCNSISLLRSCFELCIRFELLDPWKPESLDCAPTGRSLLIGGDSTVDLT</sequence>
<reference evidence="2" key="1">
    <citation type="submission" date="2022-11" db="UniProtKB">
        <authorList>
            <consortium name="WormBaseParasite"/>
        </authorList>
    </citation>
    <scope>IDENTIFICATION</scope>
</reference>
<evidence type="ECO:0000313" key="1">
    <source>
        <dbReference type="Proteomes" id="UP000887565"/>
    </source>
</evidence>
<dbReference type="Proteomes" id="UP000887565">
    <property type="component" value="Unplaced"/>
</dbReference>
<keyword evidence="1" id="KW-1185">Reference proteome</keyword>
<organism evidence="1 2">
    <name type="scientific">Romanomermis culicivorax</name>
    <name type="common">Nematode worm</name>
    <dbReference type="NCBI Taxonomy" id="13658"/>
    <lineage>
        <taxon>Eukaryota</taxon>
        <taxon>Metazoa</taxon>
        <taxon>Ecdysozoa</taxon>
        <taxon>Nematoda</taxon>
        <taxon>Enoplea</taxon>
        <taxon>Dorylaimia</taxon>
        <taxon>Mermithida</taxon>
        <taxon>Mermithoidea</taxon>
        <taxon>Mermithidae</taxon>
        <taxon>Romanomermis</taxon>
    </lineage>
</organism>
<proteinExistence type="predicted"/>